<evidence type="ECO:0000313" key="2">
    <source>
        <dbReference type="Proteomes" id="UP001169027"/>
    </source>
</evidence>
<evidence type="ECO:0008006" key="3">
    <source>
        <dbReference type="Google" id="ProtNLM"/>
    </source>
</evidence>
<dbReference type="Gene3D" id="3.40.50.1820">
    <property type="entry name" value="alpha/beta hydrolase"/>
    <property type="match status" value="1"/>
</dbReference>
<organism evidence="1 2">
    <name type="scientific">Variovorax ginsengisoli</name>
    <dbReference type="NCBI Taxonomy" id="363844"/>
    <lineage>
        <taxon>Bacteria</taxon>
        <taxon>Pseudomonadati</taxon>
        <taxon>Pseudomonadota</taxon>
        <taxon>Betaproteobacteria</taxon>
        <taxon>Burkholderiales</taxon>
        <taxon>Comamonadaceae</taxon>
        <taxon>Variovorax</taxon>
    </lineage>
</organism>
<name>A0ABT8SBY5_9BURK</name>
<proteinExistence type="predicted"/>
<dbReference type="RefSeq" id="WP_301814483.1">
    <property type="nucleotide sequence ID" value="NZ_JAUJZH010000028.1"/>
</dbReference>
<reference evidence="1" key="1">
    <citation type="submission" date="2023-06" db="EMBL/GenBank/DDBJ databases">
        <authorList>
            <person name="Jiang Y."/>
            <person name="Liu Q."/>
        </authorList>
    </citation>
    <scope>NUCLEOTIDE SEQUENCE</scope>
    <source>
        <strain evidence="1">CGMCC 1.12090</strain>
    </source>
</reference>
<protein>
    <recommendedName>
        <fullName evidence="3">DUF676 domain-containing protein</fullName>
    </recommendedName>
</protein>
<dbReference type="EMBL" id="JAUKVY010000028">
    <property type="protein sequence ID" value="MDO1536428.1"/>
    <property type="molecule type" value="Genomic_DNA"/>
</dbReference>
<dbReference type="Proteomes" id="UP001169027">
    <property type="component" value="Unassembled WGS sequence"/>
</dbReference>
<dbReference type="SUPFAM" id="SSF53474">
    <property type="entry name" value="alpha/beta-Hydrolases"/>
    <property type="match status" value="1"/>
</dbReference>
<dbReference type="InterPro" id="IPR029058">
    <property type="entry name" value="AB_hydrolase_fold"/>
</dbReference>
<comment type="caution">
    <text evidence="1">The sequence shown here is derived from an EMBL/GenBank/DDBJ whole genome shotgun (WGS) entry which is preliminary data.</text>
</comment>
<gene>
    <name evidence="1" type="ORF">Q2T77_29495</name>
</gene>
<evidence type="ECO:0000313" key="1">
    <source>
        <dbReference type="EMBL" id="MDO1536428.1"/>
    </source>
</evidence>
<keyword evidence="2" id="KW-1185">Reference proteome</keyword>
<sequence>MATAEAAVEALSTAKRYPIIYVRGFAFSASERDETAADPYCGFNVGSTVARATADKNRPQSYFFESPIVRLSLDHKYEVMYTDGIQILDPTWSNGPMGQARVDKGIPMNSIIIHRFYDAGSNLVGSGKSSSISDYAKELAKLIATVRLLVRNHESHKDGCTYTDADFRCYLVAHSMGGLIVRALLQNKANDVSKILVSDGEVKVAPVRDTVAKVFTYATPHNGIELGGFNVPRVLPGFLKDASTFNRDVMRAYLDKQLIGGNINYLPEDISPPPSHWFCMVGTNRLDYEVAAGLSRNFVGRGSDGLVRIDNATLWYQEKVGDGEDAPLIAKPTATAYAYRSHSGSFGIVNSEEAYQNLVRFLFGNFRIDLWLDIENATLPAIVQQQEDAGRRVDAVYQIELTVGTRGKTWALSRRKSEDDSPACRTYQDLKKLKAGQVESVHLSTVFLIKSAKVNSDRPGISYSVTLGIRAPDYEVDKAFWPDGHYEGVQLFRDSLVVTLYDPADYKKLLLSQGNAAAPPEGHWMVSYDWLEDKLPPDKRSWSQEFSPEAIAKPMPVLIDLHQPAPGTVAQNGSVKARLRMVASGWE</sequence>
<accession>A0ABT8SBY5</accession>